<evidence type="ECO:0000256" key="5">
    <source>
        <dbReference type="ARBA" id="ARBA00023319"/>
    </source>
</evidence>
<dbReference type="AlphaFoldDB" id="A0ABD1JE83"/>
<sequence>MDWQERKANTTDLLPGVDLLVMEDKLLVALVVIGFFLLLLLVGICWCQCCPHTCCCYLSCPCCPERCCCPRALYEAGKAIKSGVPSHYAATMYAPSMYAQPLSAMGGATPAVPMLPLPQPMGMAPSVNYNRDYDHASSIGQGSQVPLLQDYEGGGQTRSGYRIQANPEGNPTRVLYYMERELANLDPSRPGDATGKHNRLDGMSEVSSLHDMSELRSHGPSSRPPQLPTLYDDPDDRMSAISSVSQHSRPKHGSDHPANHGYRGRAHSMDNLDAIYSSDDDYARNYRDGVRGGRRGSDDYSRRYDDSHGHRQNHYPDDAHNRNKGRGAGFQGRRSRSRDDLTDIERSSRNNEYDDHLLRKALEKKKLGEPQSAHSRDNLNRMEKRTGNEHYGPPPLPASPPSGYPEVYMLPYDQDSTASSKRSNLHKNGAVSRESLVV</sequence>
<dbReference type="EMBL" id="JBHFQA010000017">
    <property type="protein sequence ID" value="KAL2085051.1"/>
    <property type="molecule type" value="Genomic_DNA"/>
</dbReference>
<keyword evidence="2 8" id="KW-1133">Transmembrane helix</keyword>
<comment type="subcellular location">
    <subcellularLocation>
        <location evidence="6">Endomembrane system</location>
        <topology evidence="6">Single-pass type I membrane protein</topology>
    </subcellularLocation>
</comment>
<keyword evidence="11" id="KW-1185">Reference proteome</keyword>
<dbReference type="GO" id="GO:0012505">
    <property type="term" value="C:endomembrane system"/>
    <property type="evidence" value="ECO:0007669"/>
    <property type="project" value="UniProtKB-SubCell"/>
</dbReference>
<feature type="compositionally biased region" description="Basic and acidic residues" evidence="7">
    <location>
        <begin position="337"/>
        <end position="348"/>
    </location>
</feature>
<gene>
    <name evidence="10" type="ORF">ACEWY4_020569</name>
</gene>
<evidence type="ECO:0000256" key="3">
    <source>
        <dbReference type="ARBA" id="ARBA00023136"/>
    </source>
</evidence>
<evidence type="ECO:0000256" key="7">
    <source>
        <dbReference type="SAM" id="MobiDB-lite"/>
    </source>
</evidence>
<keyword evidence="4" id="KW-1015">Disulfide bond</keyword>
<evidence type="ECO:0000259" key="9">
    <source>
        <dbReference type="Pfam" id="PF05624"/>
    </source>
</evidence>
<feature type="compositionally biased region" description="Basic and acidic residues" evidence="7">
    <location>
        <begin position="283"/>
        <end position="321"/>
    </location>
</feature>
<proteinExistence type="predicted"/>
<comment type="caution">
    <text evidence="10">The sequence shown here is derived from an EMBL/GenBank/DDBJ whole genome shotgun (WGS) entry which is preliminary data.</text>
</comment>
<keyword evidence="1 8" id="KW-0812">Transmembrane</keyword>
<evidence type="ECO:0000256" key="8">
    <source>
        <dbReference type="SAM" id="Phobius"/>
    </source>
</evidence>
<protein>
    <recommendedName>
        <fullName evidence="9">LISCH7 domain-containing protein</fullName>
    </recommendedName>
</protein>
<name>A0ABD1JE83_9TELE</name>
<feature type="transmembrane region" description="Helical" evidence="8">
    <location>
        <begin position="26"/>
        <end position="46"/>
    </location>
</feature>
<feature type="compositionally biased region" description="Basic and acidic residues" evidence="7">
    <location>
        <begin position="362"/>
        <end position="388"/>
    </location>
</feature>
<dbReference type="InterPro" id="IPR051874">
    <property type="entry name" value="Ig-like_domain-LISCH7"/>
</dbReference>
<keyword evidence="3 8" id="KW-0472">Membrane</keyword>
<feature type="domain" description="LISCH7" evidence="9">
    <location>
        <begin position="26"/>
        <end position="71"/>
    </location>
</feature>
<evidence type="ECO:0000256" key="4">
    <source>
        <dbReference type="ARBA" id="ARBA00023157"/>
    </source>
</evidence>
<evidence type="ECO:0000256" key="1">
    <source>
        <dbReference type="ARBA" id="ARBA00022692"/>
    </source>
</evidence>
<accession>A0ABD1JE83</accession>
<dbReference type="PANTHER" id="PTHR15923:SF1">
    <property type="entry name" value="LIPOLYSIS-STIMULATED LIPOPROTEIN RECEPTOR"/>
    <property type="match status" value="1"/>
</dbReference>
<dbReference type="InterPro" id="IPR008664">
    <property type="entry name" value="LISCH7"/>
</dbReference>
<evidence type="ECO:0000313" key="10">
    <source>
        <dbReference type="EMBL" id="KAL2085051.1"/>
    </source>
</evidence>
<evidence type="ECO:0000256" key="2">
    <source>
        <dbReference type="ARBA" id="ARBA00022989"/>
    </source>
</evidence>
<feature type="region of interest" description="Disordered" evidence="7">
    <location>
        <begin position="362"/>
        <end position="438"/>
    </location>
</feature>
<feature type="region of interest" description="Disordered" evidence="7">
    <location>
        <begin position="209"/>
        <end position="265"/>
    </location>
</feature>
<reference evidence="10 11" key="1">
    <citation type="submission" date="2024-09" db="EMBL/GenBank/DDBJ databases">
        <title>A chromosome-level genome assembly of Gray's grenadier anchovy, Coilia grayii.</title>
        <authorList>
            <person name="Fu Z."/>
        </authorList>
    </citation>
    <scope>NUCLEOTIDE SEQUENCE [LARGE SCALE GENOMIC DNA]</scope>
    <source>
        <strain evidence="10">G4</strain>
        <tissue evidence="10">Muscle</tissue>
    </source>
</reference>
<evidence type="ECO:0000256" key="6">
    <source>
        <dbReference type="ARBA" id="ARBA00046288"/>
    </source>
</evidence>
<organism evidence="10 11">
    <name type="scientific">Coilia grayii</name>
    <name type="common">Gray's grenadier anchovy</name>
    <dbReference type="NCBI Taxonomy" id="363190"/>
    <lineage>
        <taxon>Eukaryota</taxon>
        <taxon>Metazoa</taxon>
        <taxon>Chordata</taxon>
        <taxon>Craniata</taxon>
        <taxon>Vertebrata</taxon>
        <taxon>Euteleostomi</taxon>
        <taxon>Actinopterygii</taxon>
        <taxon>Neopterygii</taxon>
        <taxon>Teleostei</taxon>
        <taxon>Clupei</taxon>
        <taxon>Clupeiformes</taxon>
        <taxon>Clupeoidei</taxon>
        <taxon>Engraulidae</taxon>
        <taxon>Coilinae</taxon>
        <taxon>Coilia</taxon>
    </lineage>
</organism>
<dbReference type="PANTHER" id="PTHR15923">
    <property type="entry name" value="TRANSMEMBRANE AND IMMUNOGLOBULIN DOMAIN-CONTAINING PROTEIN"/>
    <property type="match status" value="1"/>
</dbReference>
<feature type="compositionally biased region" description="Pro residues" evidence="7">
    <location>
        <begin position="392"/>
        <end position="403"/>
    </location>
</feature>
<dbReference type="Proteomes" id="UP001591681">
    <property type="component" value="Unassembled WGS sequence"/>
</dbReference>
<dbReference type="Pfam" id="PF05624">
    <property type="entry name" value="LSR"/>
    <property type="match status" value="1"/>
</dbReference>
<evidence type="ECO:0000313" key="11">
    <source>
        <dbReference type="Proteomes" id="UP001591681"/>
    </source>
</evidence>
<keyword evidence="5" id="KW-0393">Immunoglobulin domain</keyword>
<feature type="region of interest" description="Disordered" evidence="7">
    <location>
        <begin position="283"/>
        <end position="348"/>
    </location>
</feature>